<protein>
    <submittedName>
        <fullName evidence="2">Uncharacterized protein</fullName>
    </submittedName>
</protein>
<sequence>MFRVYKAMAVAITTAVGASGALAGGSQDGVIYFTGAIVEAGFRVQPALRAAGAGEGLQARSSASGDQVVLDFRSTAVRAVPVDVSVEARGASSLRPLRVGDARSKADVLAKYCGFRASLLTANNGTLTLSRSPGVEPALAVVTLSYQ</sequence>
<dbReference type="AlphaFoldDB" id="A0A2N4TT70"/>
<evidence type="ECO:0000256" key="1">
    <source>
        <dbReference type="SAM" id="SignalP"/>
    </source>
</evidence>
<evidence type="ECO:0000313" key="3">
    <source>
        <dbReference type="Proteomes" id="UP000234456"/>
    </source>
</evidence>
<comment type="caution">
    <text evidence="2">The sequence shown here is derived from an EMBL/GenBank/DDBJ whole genome shotgun (WGS) entry which is preliminary data.</text>
</comment>
<dbReference type="OrthoDB" id="8929701at2"/>
<keyword evidence="1" id="KW-0732">Signal</keyword>
<dbReference type="RefSeq" id="WP_102065877.1">
    <property type="nucleotide sequence ID" value="NZ_PKQE01000002.1"/>
</dbReference>
<reference evidence="2 3" key="1">
    <citation type="submission" date="2017-12" db="EMBL/GenBank/DDBJ databases">
        <title>Draft genome sequence of Ralstonia pickettii 52.</title>
        <authorList>
            <person name="Zheng B."/>
        </authorList>
    </citation>
    <scope>NUCLEOTIDE SEQUENCE [LARGE SCALE GENOMIC DNA]</scope>
    <source>
        <strain evidence="2 3">52</strain>
    </source>
</reference>
<feature type="signal peptide" evidence="1">
    <location>
        <begin position="1"/>
        <end position="23"/>
    </location>
</feature>
<accession>A0A2N4TT70</accession>
<name>A0A2N4TT70_RALPI</name>
<dbReference type="EMBL" id="PKQE01000002">
    <property type="protein sequence ID" value="PLC42829.1"/>
    <property type="molecule type" value="Genomic_DNA"/>
</dbReference>
<feature type="chain" id="PRO_5014768957" evidence="1">
    <location>
        <begin position="24"/>
        <end position="147"/>
    </location>
</feature>
<proteinExistence type="predicted"/>
<gene>
    <name evidence="2" type="ORF">C0Q88_12950</name>
</gene>
<dbReference type="Proteomes" id="UP000234456">
    <property type="component" value="Unassembled WGS sequence"/>
</dbReference>
<organism evidence="2 3">
    <name type="scientific">Ralstonia pickettii</name>
    <name type="common">Burkholderia pickettii</name>
    <dbReference type="NCBI Taxonomy" id="329"/>
    <lineage>
        <taxon>Bacteria</taxon>
        <taxon>Pseudomonadati</taxon>
        <taxon>Pseudomonadota</taxon>
        <taxon>Betaproteobacteria</taxon>
        <taxon>Burkholderiales</taxon>
        <taxon>Burkholderiaceae</taxon>
        <taxon>Ralstonia</taxon>
    </lineage>
</organism>
<evidence type="ECO:0000313" key="2">
    <source>
        <dbReference type="EMBL" id="PLC42829.1"/>
    </source>
</evidence>